<reference evidence="2 3" key="1">
    <citation type="journal article" date="2015" name="Genome Biol. Evol.">
        <title>The genome of winter moth (Operophtera brumata) provides a genomic perspective on sexual dimorphism and phenology.</title>
        <authorList>
            <person name="Derks M.F."/>
            <person name="Smit S."/>
            <person name="Salis L."/>
            <person name="Schijlen E."/>
            <person name="Bossers A."/>
            <person name="Mateman C."/>
            <person name="Pijl A.S."/>
            <person name="de Ridder D."/>
            <person name="Groenen M.A."/>
            <person name="Visser M.E."/>
            <person name="Megens H.J."/>
        </authorList>
    </citation>
    <scope>NUCLEOTIDE SEQUENCE [LARGE SCALE GENOMIC DNA]</scope>
    <source>
        <strain evidence="2">WM2013NL</strain>
        <tissue evidence="2">Head and thorax</tissue>
    </source>
</reference>
<evidence type="ECO:0000313" key="2">
    <source>
        <dbReference type="EMBL" id="KOB73293.1"/>
    </source>
</evidence>
<evidence type="ECO:0000313" key="3">
    <source>
        <dbReference type="Proteomes" id="UP000037510"/>
    </source>
</evidence>
<evidence type="ECO:0000256" key="1">
    <source>
        <dbReference type="SAM" id="SignalP"/>
    </source>
</evidence>
<gene>
    <name evidence="2" type="ORF">OBRU01_10959</name>
</gene>
<dbReference type="AlphaFoldDB" id="A0A0L7LCR5"/>
<dbReference type="EMBL" id="JTDY01001632">
    <property type="protein sequence ID" value="KOB73293.1"/>
    <property type="molecule type" value="Genomic_DNA"/>
</dbReference>
<sequence length="114" mass="12809">MTPVLLVCLLIGSVSAVDLSCSDNATCIEELARDLVRSLRQQKAVRLFDAVTIEPLATRQGRSREGLWSFIESNAVSFDWNDFTFKVSVPRDGRDDALDLEMYLHIGDLFICKI</sequence>
<dbReference type="Proteomes" id="UP000037510">
    <property type="component" value="Unassembled WGS sequence"/>
</dbReference>
<feature type="chain" id="PRO_5005573171" evidence="1">
    <location>
        <begin position="17"/>
        <end position="114"/>
    </location>
</feature>
<accession>A0A0L7LCR5</accession>
<organism evidence="2 3">
    <name type="scientific">Operophtera brumata</name>
    <name type="common">Winter moth</name>
    <name type="synonym">Phalaena brumata</name>
    <dbReference type="NCBI Taxonomy" id="104452"/>
    <lineage>
        <taxon>Eukaryota</taxon>
        <taxon>Metazoa</taxon>
        <taxon>Ecdysozoa</taxon>
        <taxon>Arthropoda</taxon>
        <taxon>Hexapoda</taxon>
        <taxon>Insecta</taxon>
        <taxon>Pterygota</taxon>
        <taxon>Neoptera</taxon>
        <taxon>Endopterygota</taxon>
        <taxon>Lepidoptera</taxon>
        <taxon>Glossata</taxon>
        <taxon>Ditrysia</taxon>
        <taxon>Geometroidea</taxon>
        <taxon>Geometridae</taxon>
        <taxon>Larentiinae</taxon>
        <taxon>Operophtera</taxon>
    </lineage>
</organism>
<proteinExistence type="predicted"/>
<name>A0A0L7LCR5_OPEBR</name>
<protein>
    <submittedName>
        <fullName evidence="2">Uncharacterized protein</fullName>
    </submittedName>
</protein>
<comment type="caution">
    <text evidence="2">The sequence shown here is derived from an EMBL/GenBank/DDBJ whole genome shotgun (WGS) entry which is preliminary data.</text>
</comment>
<keyword evidence="1" id="KW-0732">Signal</keyword>
<keyword evidence="3" id="KW-1185">Reference proteome</keyword>
<feature type="signal peptide" evidence="1">
    <location>
        <begin position="1"/>
        <end position="16"/>
    </location>
</feature>